<evidence type="ECO:0000256" key="2">
    <source>
        <dbReference type="ARBA" id="ARBA00022980"/>
    </source>
</evidence>
<dbReference type="InterPro" id="IPR047863">
    <property type="entry name" value="Ribosomal_uS8_CS"/>
</dbReference>
<name>Q94Z22_PYLLI</name>
<evidence type="ECO:0000256" key="3">
    <source>
        <dbReference type="ARBA" id="ARBA00023274"/>
    </source>
</evidence>
<protein>
    <submittedName>
        <fullName evidence="5">Ribosomal protein S8</fullName>
    </submittedName>
</protein>
<evidence type="ECO:0000313" key="5">
    <source>
        <dbReference type="EMBL" id="CAC50822.1"/>
    </source>
</evidence>
<dbReference type="InterPro" id="IPR000630">
    <property type="entry name" value="Ribosomal_uS8"/>
</dbReference>
<proteinExistence type="inferred from homology"/>
<dbReference type="GO" id="GO:0005840">
    <property type="term" value="C:ribosome"/>
    <property type="evidence" value="ECO:0007669"/>
    <property type="project" value="UniProtKB-KW"/>
</dbReference>
<dbReference type="Gene3D" id="3.30.1490.10">
    <property type="match status" value="1"/>
</dbReference>
<reference evidence="5" key="1">
    <citation type="journal article" date="2001" name="J. Mol. Evol.">
        <title>The complete sequence of a brown algal mitochondrial genome, the ectocarpale Pylaiella littoralis (L.) Kjellm.</title>
        <authorList>
            <person name="Oudot M.P."/>
            <person name="Fontaine J.M."/>
            <person name="Rousvoal S."/>
            <person name="Kloareg B."/>
            <person name="Loiseaux-de Goer S."/>
        </authorList>
    </citation>
    <scope>NUCLEOTIDE SEQUENCE</scope>
</reference>
<keyword evidence="2 4" id="KW-0689">Ribosomal protein</keyword>
<organism evidence="5">
    <name type="scientific">Pylaiella littoralis</name>
    <name type="common">Seaweed</name>
    <name type="synonym">Conferva littoralis</name>
    <dbReference type="NCBI Taxonomy" id="2885"/>
    <lineage>
        <taxon>Eukaryota</taxon>
        <taxon>Sar</taxon>
        <taxon>Stramenopiles</taxon>
        <taxon>Ochrophyta</taxon>
        <taxon>PX clade</taxon>
        <taxon>Phaeophyceae</taxon>
        <taxon>Ectocarpales</taxon>
        <taxon>Acinetosporaceae</taxon>
        <taxon>Pylaiella</taxon>
    </lineage>
</organism>
<evidence type="ECO:0000256" key="1">
    <source>
        <dbReference type="ARBA" id="ARBA00006471"/>
    </source>
</evidence>
<evidence type="ECO:0000256" key="4">
    <source>
        <dbReference type="RuleBase" id="RU003660"/>
    </source>
</evidence>
<keyword evidence="5" id="KW-0496">Mitochondrion</keyword>
<dbReference type="RefSeq" id="NP_150381.1">
    <property type="nucleotide sequence ID" value="NC_003055.1"/>
</dbReference>
<comment type="similarity">
    <text evidence="1 4">Belongs to the universal ribosomal protein uS8 family.</text>
</comment>
<dbReference type="InterPro" id="IPR035987">
    <property type="entry name" value="Ribosomal_uS8_sf"/>
</dbReference>
<dbReference type="GO" id="GO:0006412">
    <property type="term" value="P:translation"/>
    <property type="evidence" value="ECO:0007669"/>
    <property type="project" value="InterPro"/>
</dbReference>
<keyword evidence="3 4" id="KW-0687">Ribonucleoprotein</keyword>
<accession>Q94Z22</accession>
<dbReference type="AlphaFoldDB" id="Q94Z22"/>
<dbReference type="GO" id="GO:1990904">
    <property type="term" value="C:ribonucleoprotein complex"/>
    <property type="evidence" value="ECO:0007669"/>
    <property type="project" value="UniProtKB-KW"/>
</dbReference>
<dbReference type="SUPFAM" id="SSF56047">
    <property type="entry name" value="Ribosomal protein S8"/>
    <property type="match status" value="1"/>
</dbReference>
<dbReference type="EMBL" id="AJ277126">
    <property type="protein sequence ID" value="CAC50822.1"/>
    <property type="molecule type" value="Genomic_DNA"/>
</dbReference>
<dbReference type="GO" id="GO:0003735">
    <property type="term" value="F:structural constituent of ribosome"/>
    <property type="evidence" value="ECO:0007669"/>
    <property type="project" value="InterPro"/>
</dbReference>
<geneLocation type="mitochondrion" evidence="5"/>
<dbReference type="Gene3D" id="3.30.1370.30">
    <property type="match status" value="1"/>
</dbReference>
<dbReference type="PROSITE" id="PS00053">
    <property type="entry name" value="RIBOSOMAL_S8"/>
    <property type="match status" value="1"/>
</dbReference>
<gene>
    <name evidence="5" type="primary">rps8</name>
</gene>
<dbReference type="GeneID" id="803736"/>
<sequence>MLAKLINKLRNAYVVYHIGVSFREIKFCAKVLDILWKENLIRGYKKTNKGVITVYLRYHEGYPVCTRLILLSSPRDRFYLSSLDLFRVMDSSWSGVFILSTPKGIMSGTEAIRRGEGGEILAYAS</sequence>
<dbReference type="Pfam" id="PF00410">
    <property type="entry name" value="Ribosomal_S8"/>
    <property type="match status" value="1"/>
</dbReference>